<evidence type="ECO:0000313" key="3">
    <source>
        <dbReference type="EMBL" id="KXF83458.1"/>
    </source>
</evidence>
<sequence>MSDACVGSESPSDPKDDAKWHVYLIRTNDNALYCGVTIDVARRFDEHQKNGTKTAKYLRGKQPLSLAWTQEIGTKQQAMSLEWKIKRLAKKDKERLCNDSGFAQVFINDNIKF</sequence>
<evidence type="ECO:0000256" key="1">
    <source>
        <dbReference type="ARBA" id="ARBA00007435"/>
    </source>
</evidence>
<dbReference type="PANTHER" id="PTHR34477:SF1">
    <property type="entry name" value="UPF0213 PROTEIN YHBQ"/>
    <property type="match status" value="1"/>
</dbReference>
<dbReference type="InterPro" id="IPR050190">
    <property type="entry name" value="UPF0213_domain"/>
</dbReference>
<accession>A0A135IDI2</accession>
<name>A0A135IDI2_9GAMM</name>
<dbReference type="EMBL" id="LNTY01000006">
    <property type="protein sequence ID" value="KXF83458.1"/>
    <property type="molecule type" value="Genomic_DNA"/>
</dbReference>
<organism evidence="3 4">
    <name type="scientific">Enterovibrio coralii</name>
    <dbReference type="NCBI Taxonomy" id="294935"/>
    <lineage>
        <taxon>Bacteria</taxon>
        <taxon>Pseudomonadati</taxon>
        <taxon>Pseudomonadota</taxon>
        <taxon>Gammaproteobacteria</taxon>
        <taxon>Vibrionales</taxon>
        <taxon>Vibrionaceae</taxon>
        <taxon>Enterovibrio</taxon>
    </lineage>
</organism>
<dbReference type="Proteomes" id="UP000070529">
    <property type="component" value="Unassembled WGS sequence"/>
</dbReference>
<gene>
    <name evidence="3" type="ORF">ATN88_06100</name>
</gene>
<feature type="domain" description="GIY-YIG" evidence="2">
    <location>
        <begin position="18"/>
        <end position="95"/>
    </location>
</feature>
<dbReference type="Pfam" id="PF01541">
    <property type="entry name" value="GIY-YIG"/>
    <property type="match status" value="1"/>
</dbReference>
<proteinExistence type="inferred from homology"/>
<dbReference type="PROSITE" id="PS50164">
    <property type="entry name" value="GIY_YIG"/>
    <property type="match status" value="1"/>
</dbReference>
<dbReference type="Gene3D" id="3.40.1440.10">
    <property type="entry name" value="GIY-YIG endonuclease"/>
    <property type="match status" value="1"/>
</dbReference>
<protein>
    <recommendedName>
        <fullName evidence="2">GIY-YIG domain-containing protein</fullName>
    </recommendedName>
</protein>
<dbReference type="PANTHER" id="PTHR34477">
    <property type="entry name" value="UPF0213 PROTEIN YHBQ"/>
    <property type="match status" value="1"/>
</dbReference>
<dbReference type="InterPro" id="IPR035901">
    <property type="entry name" value="GIY-YIG_endonuc_sf"/>
</dbReference>
<dbReference type="CDD" id="cd10456">
    <property type="entry name" value="GIY-YIG_UPF0213"/>
    <property type="match status" value="1"/>
</dbReference>
<evidence type="ECO:0000259" key="2">
    <source>
        <dbReference type="PROSITE" id="PS50164"/>
    </source>
</evidence>
<dbReference type="SUPFAM" id="SSF82771">
    <property type="entry name" value="GIY-YIG endonuclease"/>
    <property type="match status" value="1"/>
</dbReference>
<dbReference type="AlphaFoldDB" id="A0A135IDI2"/>
<comment type="similarity">
    <text evidence="1">Belongs to the UPF0213 family.</text>
</comment>
<dbReference type="InterPro" id="IPR000305">
    <property type="entry name" value="GIY-YIG_endonuc"/>
</dbReference>
<reference evidence="3 4" key="1">
    <citation type="submission" date="2015-11" db="EMBL/GenBank/DDBJ databases">
        <title>Genomic Taxonomy of the Vibrionaceae.</title>
        <authorList>
            <person name="Gomez-Gil B."/>
            <person name="Enciso-Ibarra J."/>
        </authorList>
    </citation>
    <scope>NUCLEOTIDE SEQUENCE [LARGE SCALE GENOMIC DNA]</scope>
    <source>
        <strain evidence="3 4">CAIM 912</strain>
    </source>
</reference>
<dbReference type="STRING" id="294935.ATN88_06100"/>
<keyword evidence="4" id="KW-1185">Reference proteome</keyword>
<evidence type="ECO:0000313" key="4">
    <source>
        <dbReference type="Proteomes" id="UP000070529"/>
    </source>
</evidence>
<comment type="caution">
    <text evidence="3">The sequence shown here is derived from an EMBL/GenBank/DDBJ whole genome shotgun (WGS) entry which is preliminary data.</text>
</comment>